<sequence>MSAKGEVGESRARVVYNGSASRINEIGLQLYPVSEYDSGEGLPYAPVDWPYAGDKWGWRAGKRVTSSGTFRDRYLYLPKHFKDPKCGKKNSFRSKISVKKYLQSEYPDMDINQFFASFSWMIPSKQSPSSKDMKERTTSLGTKLQSLLSDSPIRAITCKAGNKICSSLTAENPFPAMLCDICCSEPGFCRDCCCILCCKTISSDFDGYNYIQCEATIDGYICGHVSHVDCALRAYMAGTVGGSINLDTQYLCRYCDLRMDLVPHALKLLNTCTSVASRADIETILNVGICILRGSQKRSGKELLHRIESIKAKMYLRVLESTRKHRYIAKELVRKDGGRMGRTGVPGSLRGAGRQPLRFRDQFGELWLAQRPRAQQSETPFWGSGRCDTPGPSLGVPRLFFFVFQL</sequence>
<protein>
    <submittedName>
        <fullName evidence="8">CDPK adapter protein 1</fullName>
    </submittedName>
</protein>
<dbReference type="PANTHER" id="PTHR33345:SF2">
    <property type="entry name" value="OBERON-LIKE PHD FINGER DOMAIN-CONTAINING PROTEIN"/>
    <property type="match status" value="1"/>
</dbReference>
<feature type="domain" description="DUF7081" evidence="7">
    <location>
        <begin position="32"/>
        <end position="124"/>
    </location>
</feature>
<evidence type="ECO:0000256" key="1">
    <source>
        <dbReference type="ARBA" id="ARBA00004123"/>
    </source>
</evidence>
<evidence type="ECO:0000256" key="2">
    <source>
        <dbReference type="ARBA" id="ARBA00022723"/>
    </source>
</evidence>
<evidence type="ECO:0000259" key="7">
    <source>
        <dbReference type="Pfam" id="PF23299"/>
    </source>
</evidence>
<name>M1CYL1_SOLTU</name>
<proteinExistence type="predicted"/>
<evidence type="ECO:0000259" key="6">
    <source>
        <dbReference type="Pfam" id="PF07227"/>
    </source>
</evidence>
<dbReference type="Pfam" id="PF23299">
    <property type="entry name" value="DUF7081"/>
    <property type="match status" value="1"/>
</dbReference>
<dbReference type="PaxDb" id="4113-PGSC0003DMT400077583"/>
<keyword evidence="4" id="KW-0862">Zinc</keyword>
<dbReference type="AlphaFoldDB" id="M1CYL1"/>
<reference evidence="9" key="1">
    <citation type="journal article" date="2011" name="Nature">
        <title>Genome sequence and analysis of the tuber crop potato.</title>
        <authorList>
            <consortium name="The Potato Genome Sequencing Consortium"/>
        </authorList>
    </citation>
    <scope>NUCLEOTIDE SEQUENCE [LARGE SCALE GENOMIC DNA]</scope>
    <source>
        <strain evidence="9">cv. DM1-3 516 R44</strain>
    </source>
</reference>
<dbReference type="GO" id="GO:0005634">
    <property type="term" value="C:nucleus"/>
    <property type="evidence" value="ECO:0007669"/>
    <property type="project" value="UniProtKB-SubCell"/>
</dbReference>
<keyword evidence="5" id="KW-0539">Nucleus</keyword>
<organism evidence="8 9">
    <name type="scientific">Solanum tuberosum</name>
    <name type="common">Potato</name>
    <dbReference type="NCBI Taxonomy" id="4113"/>
    <lineage>
        <taxon>Eukaryota</taxon>
        <taxon>Viridiplantae</taxon>
        <taxon>Streptophyta</taxon>
        <taxon>Embryophyta</taxon>
        <taxon>Tracheophyta</taxon>
        <taxon>Spermatophyta</taxon>
        <taxon>Magnoliopsida</taxon>
        <taxon>eudicotyledons</taxon>
        <taxon>Gunneridae</taxon>
        <taxon>Pentapetalae</taxon>
        <taxon>asterids</taxon>
        <taxon>lamiids</taxon>
        <taxon>Solanales</taxon>
        <taxon>Solanaceae</taxon>
        <taxon>Solanoideae</taxon>
        <taxon>Solaneae</taxon>
        <taxon>Solanum</taxon>
    </lineage>
</organism>
<keyword evidence="9" id="KW-1185">Reference proteome</keyword>
<evidence type="ECO:0000313" key="9">
    <source>
        <dbReference type="Proteomes" id="UP000011115"/>
    </source>
</evidence>
<evidence type="ECO:0000313" key="8">
    <source>
        <dbReference type="EnsemblPlants" id="PGSC0003DMT400077583"/>
    </source>
</evidence>
<evidence type="ECO:0000256" key="3">
    <source>
        <dbReference type="ARBA" id="ARBA00022771"/>
    </source>
</evidence>
<dbReference type="GO" id="GO:0008270">
    <property type="term" value="F:zinc ion binding"/>
    <property type="evidence" value="ECO:0007669"/>
    <property type="project" value="UniProtKB-KW"/>
</dbReference>
<evidence type="ECO:0000256" key="5">
    <source>
        <dbReference type="ARBA" id="ARBA00023242"/>
    </source>
</evidence>
<dbReference type="Pfam" id="PF07227">
    <property type="entry name" value="PHD_Oberon"/>
    <property type="match status" value="1"/>
</dbReference>
<comment type="subcellular location">
    <subcellularLocation>
        <location evidence="1">Nucleus</location>
    </subcellularLocation>
</comment>
<keyword evidence="3" id="KW-0863">Zinc-finger</keyword>
<dbReference type="HOGENOM" id="CLU_056651_0_0_1"/>
<feature type="domain" description="Oberon-like PHD finger" evidence="6">
    <location>
        <begin position="161"/>
        <end position="290"/>
    </location>
</feature>
<reference evidence="8" key="2">
    <citation type="submission" date="2015-06" db="UniProtKB">
        <authorList>
            <consortium name="EnsemblPlants"/>
        </authorList>
    </citation>
    <scope>IDENTIFICATION</scope>
    <source>
        <strain evidence="8">DM1-3 516 R44</strain>
    </source>
</reference>
<dbReference type="OMA" id="IIARHEN"/>
<keyword evidence="2" id="KW-0479">Metal-binding</keyword>
<dbReference type="PANTHER" id="PTHR33345">
    <property type="entry name" value="ADAPTER PROTEIN, PUTATIVE-RELATED"/>
    <property type="match status" value="1"/>
</dbReference>
<evidence type="ECO:0000256" key="4">
    <source>
        <dbReference type="ARBA" id="ARBA00022833"/>
    </source>
</evidence>
<dbReference type="InterPro" id="IPR032881">
    <property type="entry name" value="Oberon-like_PHD"/>
</dbReference>
<dbReference type="InterPro" id="IPR055508">
    <property type="entry name" value="DUF7081"/>
</dbReference>
<dbReference type="Gramene" id="PGSC0003DMT400077583">
    <property type="protein sequence ID" value="PGSC0003DMT400077583"/>
    <property type="gene ID" value="PGSC0003DMG400030174"/>
</dbReference>
<dbReference type="eggNOG" id="ENOG502QUYB">
    <property type="taxonomic scope" value="Eukaryota"/>
</dbReference>
<accession>M1CYL1</accession>
<dbReference type="Proteomes" id="UP000011115">
    <property type="component" value="Unassembled WGS sequence"/>
</dbReference>
<dbReference type="InParanoid" id="M1CYL1"/>
<dbReference type="EnsemblPlants" id="PGSC0003DMT400077583">
    <property type="protein sequence ID" value="PGSC0003DMT400077583"/>
    <property type="gene ID" value="PGSC0003DMG400030174"/>
</dbReference>